<dbReference type="PATRIC" id="fig|106592.7.peg.7540"/>
<dbReference type="Proteomes" id="UP000037425">
    <property type="component" value="Unassembled WGS sequence"/>
</dbReference>
<proteinExistence type="predicted"/>
<evidence type="ECO:0000313" key="2">
    <source>
        <dbReference type="Proteomes" id="UP000037425"/>
    </source>
</evidence>
<accession>A0A0L8BTP4</accession>
<gene>
    <name evidence="1" type="ORF">AC244_16125</name>
</gene>
<evidence type="ECO:0008006" key="3">
    <source>
        <dbReference type="Google" id="ProtNLM"/>
    </source>
</evidence>
<dbReference type="OrthoDB" id="8113381at2"/>
<organism evidence="1 2">
    <name type="scientific">Ensifer adhaerens</name>
    <name type="common">Sinorhizobium morelense</name>
    <dbReference type="NCBI Taxonomy" id="106592"/>
    <lineage>
        <taxon>Bacteria</taxon>
        <taxon>Pseudomonadati</taxon>
        <taxon>Pseudomonadota</taxon>
        <taxon>Alphaproteobacteria</taxon>
        <taxon>Hyphomicrobiales</taxon>
        <taxon>Rhizobiaceae</taxon>
        <taxon>Sinorhizobium/Ensifer group</taxon>
        <taxon>Ensifer</taxon>
    </lineage>
</organism>
<name>A0A0L8BTP4_ENSAD</name>
<comment type="caution">
    <text evidence="1">The sequence shown here is derived from an EMBL/GenBank/DDBJ whole genome shotgun (WGS) entry which is preliminary data.</text>
</comment>
<protein>
    <recommendedName>
        <fullName evidence="3">DUF2163 domain-containing protein</fullName>
    </recommendedName>
</protein>
<reference evidence="2" key="1">
    <citation type="submission" date="2015-07" db="EMBL/GenBank/DDBJ databases">
        <title>Whole genome sequence of an Ensifer adhaerens strain isolated from a cave pool in the Wind Cave National Park.</title>
        <authorList>
            <person name="Eng W.W.H."/>
            <person name="Gan H.M."/>
            <person name="Barton H.A."/>
            <person name="Savka M.A."/>
        </authorList>
    </citation>
    <scope>NUCLEOTIDE SEQUENCE [LARGE SCALE GENOMIC DNA]</scope>
    <source>
        <strain evidence="2">SD006</strain>
    </source>
</reference>
<sequence>MSALSPEVEAIVESGEFAGLDLIRFDLPGKTVGYHRGGRPFTYNGLEYLPNRFLEPGDINSAVGIAVTTRTIVFSNIPVTDPNDAIAQIEQYDYPNAPVIITHLAGAPGTNEVIGILASNIYEIDRITFSDDALDAKGAGLLTLTIELQPPGRSARGQTLVKRSQAEQQFDNDATDTGLEYVATVGTIPEEWGQVSR</sequence>
<dbReference type="EMBL" id="LGAP01000009">
    <property type="protein sequence ID" value="KOF17889.1"/>
    <property type="molecule type" value="Genomic_DNA"/>
</dbReference>
<dbReference type="AlphaFoldDB" id="A0A0L8BTP4"/>
<evidence type="ECO:0000313" key="1">
    <source>
        <dbReference type="EMBL" id="KOF17889.1"/>
    </source>
</evidence>
<dbReference type="RefSeq" id="WP_053249814.1">
    <property type="nucleotide sequence ID" value="NZ_LGAP01000009.1"/>
</dbReference>